<feature type="chain" id="PRO_5012845557" evidence="2">
    <location>
        <begin position="19"/>
        <end position="400"/>
    </location>
</feature>
<dbReference type="EMBL" id="FWYD01000002">
    <property type="protein sequence ID" value="SMC55525.1"/>
    <property type="molecule type" value="Genomic_DNA"/>
</dbReference>
<dbReference type="OrthoDB" id="7688940at2"/>
<evidence type="ECO:0000256" key="1">
    <source>
        <dbReference type="SAM" id="Phobius"/>
    </source>
</evidence>
<feature type="signal peptide" evidence="2">
    <location>
        <begin position="1"/>
        <end position="18"/>
    </location>
</feature>
<evidence type="ECO:0000256" key="2">
    <source>
        <dbReference type="SAM" id="SignalP"/>
    </source>
</evidence>
<name>A0A1W2A4C3_9RHOB</name>
<gene>
    <name evidence="3" type="ORF">SAMN06295998_102390</name>
</gene>
<sequence>MRMVCLLITMLFAGPVLAQSRNVEPQDLQLTVTVLEQDAQPYAREMIPILIRGVYRRHITLEKLEQPALEGFNWTQLGPDKWSEERLNGKTVKVMERRMALYPEDAGTLTIGPFTHHLTLTDEGDDWFAHDITSPPVTVEVAAPPDLPEGGWWFPAKRVEISDQWSNAPDRLKAGEGVLRIVRIKAIGVTPEMVPPMPELHSPSGMVFAHPEKRLIELSPEGPVTFVFWRWTIRPGNAYSTIVEPLHLEYFDTDARVMRDVTISAQRVAYDETALPPVPPPARPSVLPGWPVAFVALLIFGAGLGWMVSGRRPDATALRRRLKILDPLTRQMARAARAGEPAQVRRAAYALVGRDGAGPEDGRLLDGLDRAIFAPDANTPDLRGFVRSFLQSHARVKTKR</sequence>
<dbReference type="STRING" id="1387277.SAMN06295998_102390"/>
<accession>A0A1W2A4C3</accession>
<keyword evidence="1" id="KW-0472">Membrane</keyword>
<keyword evidence="1" id="KW-0812">Transmembrane</keyword>
<dbReference type="PANTHER" id="PTHR40940:SF1">
    <property type="entry name" value="PROTEIN BATD"/>
    <property type="match status" value="1"/>
</dbReference>
<evidence type="ECO:0000313" key="4">
    <source>
        <dbReference type="Proteomes" id="UP000192330"/>
    </source>
</evidence>
<dbReference type="Proteomes" id="UP000192330">
    <property type="component" value="Unassembled WGS sequence"/>
</dbReference>
<evidence type="ECO:0000313" key="3">
    <source>
        <dbReference type="EMBL" id="SMC55525.1"/>
    </source>
</evidence>
<dbReference type="PANTHER" id="PTHR40940">
    <property type="entry name" value="PROTEIN BATD-RELATED"/>
    <property type="match status" value="1"/>
</dbReference>
<organism evidence="3 4">
    <name type="scientific">Primorskyibacter flagellatus</name>
    <dbReference type="NCBI Taxonomy" id="1387277"/>
    <lineage>
        <taxon>Bacteria</taxon>
        <taxon>Pseudomonadati</taxon>
        <taxon>Pseudomonadota</taxon>
        <taxon>Alphaproteobacteria</taxon>
        <taxon>Rhodobacterales</taxon>
        <taxon>Roseobacteraceae</taxon>
        <taxon>Primorskyibacter</taxon>
    </lineage>
</organism>
<dbReference type="InterPro" id="IPR025738">
    <property type="entry name" value="BatD"/>
</dbReference>
<feature type="transmembrane region" description="Helical" evidence="1">
    <location>
        <begin position="289"/>
        <end position="309"/>
    </location>
</feature>
<dbReference type="AlphaFoldDB" id="A0A1W2A4C3"/>
<proteinExistence type="predicted"/>
<keyword evidence="4" id="KW-1185">Reference proteome</keyword>
<protein>
    <submittedName>
        <fullName evidence="3">Oxygen tolerance</fullName>
    </submittedName>
</protein>
<dbReference type="RefSeq" id="WP_084350824.1">
    <property type="nucleotide sequence ID" value="NZ_FWYD01000002.1"/>
</dbReference>
<keyword evidence="1" id="KW-1133">Transmembrane helix</keyword>
<reference evidence="3 4" key="1">
    <citation type="submission" date="2017-04" db="EMBL/GenBank/DDBJ databases">
        <authorList>
            <person name="Afonso C.L."/>
            <person name="Miller P.J."/>
            <person name="Scott M.A."/>
            <person name="Spackman E."/>
            <person name="Goraichik I."/>
            <person name="Dimitrov K.M."/>
            <person name="Suarez D.L."/>
            <person name="Swayne D.E."/>
        </authorList>
    </citation>
    <scope>NUCLEOTIDE SEQUENCE [LARGE SCALE GENOMIC DNA]</scope>
    <source>
        <strain evidence="3 4">CGMCC 1.12644</strain>
    </source>
</reference>
<keyword evidence="2" id="KW-0732">Signal</keyword>